<dbReference type="RefSeq" id="WP_074978872.1">
    <property type="nucleotide sequence ID" value="NZ_FPAG01000006.1"/>
</dbReference>
<evidence type="ECO:0000313" key="1">
    <source>
        <dbReference type="EMBL" id="SFS94182.1"/>
    </source>
</evidence>
<accession>A0A1I6TYC1</accession>
<dbReference type="AlphaFoldDB" id="A0A1I6TYC1"/>
<protein>
    <submittedName>
        <fullName evidence="1">Uncharacterized protein</fullName>
    </submittedName>
</protein>
<dbReference type="Proteomes" id="UP000183209">
    <property type="component" value="Unassembled WGS sequence"/>
</dbReference>
<evidence type="ECO:0000313" key="2">
    <source>
        <dbReference type="Proteomes" id="UP000183209"/>
    </source>
</evidence>
<gene>
    <name evidence="1" type="ORF">SAMN04487906_2230</name>
</gene>
<organism evidence="1 2">
    <name type="scientific">Zhouia amylolytica</name>
    <dbReference type="NCBI Taxonomy" id="376730"/>
    <lineage>
        <taxon>Bacteria</taxon>
        <taxon>Pseudomonadati</taxon>
        <taxon>Bacteroidota</taxon>
        <taxon>Flavobacteriia</taxon>
        <taxon>Flavobacteriales</taxon>
        <taxon>Flavobacteriaceae</taxon>
        <taxon>Zhouia</taxon>
    </lineage>
</organism>
<name>A0A1I6TYC1_9FLAO</name>
<reference evidence="1 2" key="1">
    <citation type="submission" date="2016-10" db="EMBL/GenBank/DDBJ databases">
        <authorList>
            <person name="de Groot N.N."/>
        </authorList>
    </citation>
    <scope>NUCLEOTIDE SEQUENCE [LARGE SCALE GENOMIC DNA]</scope>
    <source>
        <strain evidence="1 2">CGMCC 1.6114</strain>
    </source>
</reference>
<dbReference type="OrthoDB" id="1274006at2"/>
<sequence>MKKFLIVFLISAYGFAQSSVNDYKYVIVPKKYEFLKEENKYRLNTLTKFMLEEGNFNAVYSDEMPADLRLDPCKGLKVDVINNSGLFTTKLNVVFKDCGDRVIFTSEEGKSKIKEYQGAYHEALKRAFVSVKALNYKYQPKEESVTVAAVPATPVTPAAKVEKPVVTEKEAVTPAVVNTEARVSKSALGTLYAQPIENGYQLVDMSPKVVMYLKATSQQHMYIAQKGSLSGTVYKDGSNWYFEFYEDGKLKKELLDIKF</sequence>
<proteinExistence type="predicted"/>
<dbReference type="EMBL" id="FPAG01000006">
    <property type="protein sequence ID" value="SFS94182.1"/>
    <property type="molecule type" value="Genomic_DNA"/>
</dbReference>